<keyword evidence="12" id="KW-1185">Reference proteome</keyword>
<dbReference type="PANTHER" id="PTHR42713">
    <property type="entry name" value="HISTIDINE KINASE-RELATED"/>
    <property type="match status" value="1"/>
</dbReference>
<dbReference type="PRINTS" id="PR00032">
    <property type="entry name" value="HTHARAC"/>
</dbReference>
<dbReference type="Gene3D" id="3.40.50.2300">
    <property type="match status" value="1"/>
</dbReference>
<dbReference type="Pfam" id="PF12833">
    <property type="entry name" value="HTH_18"/>
    <property type="match status" value="1"/>
</dbReference>
<keyword evidence="4" id="KW-0902">Two-component regulatory system</keyword>
<evidence type="ECO:0000313" key="11">
    <source>
        <dbReference type="EMBL" id="MFC4600936.1"/>
    </source>
</evidence>
<dbReference type="Proteomes" id="UP001596028">
    <property type="component" value="Unassembled WGS sequence"/>
</dbReference>
<proteinExistence type="predicted"/>
<dbReference type="SMART" id="SM00342">
    <property type="entry name" value="HTH_ARAC"/>
    <property type="match status" value="1"/>
</dbReference>
<feature type="modified residue" description="4-aspartylphosphate" evidence="8">
    <location>
        <position position="57"/>
    </location>
</feature>
<dbReference type="InterPro" id="IPR018060">
    <property type="entry name" value="HTH_AraC"/>
</dbReference>
<dbReference type="Pfam" id="PF00072">
    <property type="entry name" value="Response_reg"/>
    <property type="match status" value="1"/>
</dbReference>
<keyword evidence="3 8" id="KW-0597">Phosphoprotein</keyword>
<dbReference type="PANTHER" id="PTHR42713:SF3">
    <property type="entry name" value="TRANSCRIPTIONAL REGULATORY PROTEIN HPTR"/>
    <property type="match status" value="1"/>
</dbReference>
<dbReference type="EMBL" id="JBHSEP010000020">
    <property type="protein sequence ID" value="MFC4600936.1"/>
    <property type="molecule type" value="Genomic_DNA"/>
</dbReference>
<keyword evidence="2" id="KW-0963">Cytoplasm</keyword>
<dbReference type="PROSITE" id="PS50110">
    <property type="entry name" value="RESPONSE_REGULATORY"/>
    <property type="match status" value="1"/>
</dbReference>
<evidence type="ECO:0000256" key="8">
    <source>
        <dbReference type="PROSITE-ProRule" id="PRU00169"/>
    </source>
</evidence>
<dbReference type="InterPro" id="IPR001789">
    <property type="entry name" value="Sig_transdc_resp-reg_receiver"/>
</dbReference>
<dbReference type="InterPro" id="IPR011006">
    <property type="entry name" value="CheY-like_superfamily"/>
</dbReference>
<protein>
    <submittedName>
        <fullName evidence="11">Helix-turn-helix domain-containing protein</fullName>
    </submittedName>
</protein>
<sequence>MNPVKVMLVDDEVLAIEHMRGLISWPSLGYEIVCTATKPAEALRLAREHRPELVILDIVMPGMDGLALGKELIAEGTVLKVVLLTSYKEFEYAKEALKLGVSNYWVKHEMDGEAVKRELGGLREEIERERRARKNDRGRLLVDWLGGRELSDEQWRMATSGLGSRFDRLHLLVLQPDRPFPALPEASSAAPRLPSEWPEEEEEGLLAAVRFLEGHYVLVYGDSGSRGEGKMRETIERRTAEGQRMLERLTGSTVSAATAYGLTSRTEVPGKLADALKLLERTIFYGPRTLFRLNDLWREEPAAGSRWDWEEEAAGIRERIAARQYREAAERLAASLARAAEEKDPAALAGLCRQTAAALDRGRAARGLPSLAQARTGEPGEKTDWTSLEGLRDWLLAETEALAAADAPRSSMSRKVRQALEYLERHYADPDVDTDTVARDIGLSRDHLRHVFKEETGSTVQARLTDIRMDRAKRLLDEGALKVYEVAERVGYRNGQYFSQVFRKTTGMTPLDYMEKRR</sequence>
<dbReference type="SUPFAM" id="SSF52172">
    <property type="entry name" value="CheY-like"/>
    <property type="match status" value="1"/>
</dbReference>
<dbReference type="CDD" id="cd17536">
    <property type="entry name" value="REC_YesN-like"/>
    <property type="match status" value="1"/>
</dbReference>
<dbReference type="PROSITE" id="PS00041">
    <property type="entry name" value="HTH_ARAC_FAMILY_1"/>
    <property type="match status" value="1"/>
</dbReference>
<dbReference type="InterPro" id="IPR020449">
    <property type="entry name" value="Tscrpt_reg_AraC-type_HTH"/>
</dbReference>
<reference evidence="12" key="1">
    <citation type="journal article" date="2019" name="Int. J. Syst. Evol. Microbiol.">
        <title>The Global Catalogue of Microorganisms (GCM) 10K type strain sequencing project: providing services to taxonomists for standard genome sequencing and annotation.</title>
        <authorList>
            <consortium name="The Broad Institute Genomics Platform"/>
            <consortium name="The Broad Institute Genome Sequencing Center for Infectious Disease"/>
            <person name="Wu L."/>
            <person name="Ma J."/>
        </authorList>
    </citation>
    <scope>NUCLEOTIDE SEQUENCE [LARGE SCALE GENOMIC DNA]</scope>
    <source>
        <strain evidence="12">CCUG 49571</strain>
    </source>
</reference>
<evidence type="ECO:0000256" key="7">
    <source>
        <dbReference type="ARBA" id="ARBA00023163"/>
    </source>
</evidence>
<name>A0ABV9FG56_9BACL</name>
<dbReference type="InterPro" id="IPR018062">
    <property type="entry name" value="HTH_AraC-typ_CS"/>
</dbReference>
<evidence type="ECO:0000256" key="2">
    <source>
        <dbReference type="ARBA" id="ARBA00022490"/>
    </source>
</evidence>
<feature type="domain" description="Response regulatory" evidence="10">
    <location>
        <begin position="5"/>
        <end position="122"/>
    </location>
</feature>
<evidence type="ECO:0000313" key="12">
    <source>
        <dbReference type="Proteomes" id="UP001596028"/>
    </source>
</evidence>
<gene>
    <name evidence="11" type="ORF">ACFO3S_22010</name>
</gene>
<dbReference type="InterPro" id="IPR009057">
    <property type="entry name" value="Homeodomain-like_sf"/>
</dbReference>
<evidence type="ECO:0000256" key="5">
    <source>
        <dbReference type="ARBA" id="ARBA00023015"/>
    </source>
</evidence>
<keyword evidence="5" id="KW-0805">Transcription regulation</keyword>
<comment type="caution">
    <text evidence="11">The sequence shown here is derived from an EMBL/GenBank/DDBJ whole genome shotgun (WGS) entry which is preliminary data.</text>
</comment>
<evidence type="ECO:0000259" key="9">
    <source>
        <dbReference type="PROSITE" id="PS01124"/>
    </source>
</evidence>
<dbReference type="InterPro" id="IPR051552">
    <property type="entry name" value="HptR"/>
</dbReference>
<evidence type="ECO:0000256" key="6">
    <source>
        <dbReference type="ARBA" id="ARBA00023125"/>
    </source>
</evidence>
<feature type="domain" description="HTH araC/xylS-type" evidence="9">
    <location>
        <begin position="417"/>
        <end position="516"/>
    </location>
</feature>
<keyword evidence="6" id="KW-0238">DNA-binding</keyword>
<dbReference type="PROSITE" id="PS01124">
    <property type="entry name" value="HTH_ARAC_FAMILY_2"/>
    <property type="match status" value="1"/>
</dbReference>
<keyword evidence="7" id="KW-0804">Transcription</keyword>
<dbReference type="SUPFAM" id="SSF46689">
    <property type="entry name" value="Homeodomain-like"/>
    <property type="match status" value="2"/>
</dbReference>
<evidence type="ECO:0000256" key="4">
    <source>
        <dbReference type="ARBA" id="ARBA00023012"/>
    </source>
</evidence>
<organism evidence="11 12">
    <name type="scientific">Cohnella hongkongensis</name>
    <dbReference type="NCBI Taxonomy" id="178337"/>
    <lineage>
        <taxon>Bacteria</taxon>
        <taxon>Bacillati</taxon>
        <taxon>Bacillota</taxon>
        <taxon>Bacilli</taxon>
        <taxon>Bacillales</taxon>
        <taxon>Paenibacillaceae</taxon>
        <taxon>Cohnella</taxon>
    </lineage>
</organism>
<dbReference type="Gene3D" id="1.10.10.60">
    <property type="entry name" value="Homeodomain-like"/>
    <property type="match status" value="2"/>
</dbReference>
<evidence type="ECO:0000256" key="1">
    <source>
        <dbReference type="ARBA" id="ARBA00004496"/>
    </source>
</evidence>
<evidence type="ECO:0000256" key="3">
    <source>
        <dbReference type="ARBA" id="ARBA00022553"/>
    </source>
</evidence>
<comment type="subcellular location">
    <subcellularLocation>
        <location evidence="1">Cytoplasm</location>
    </subcellularLocation>
</comment>
<dbReference type="RefSeq" id="WP_378100479.1">
    <property type="nucleotide sequence ID" value="NZ_JBHSEP010000020.1"/>
</dbReference>
<evidence type="ECO:0000259" key="10">
    <source>
        <dbReference type="PROSITE" id="PS50110"/>
    </source>
</evidence>
<dbReference type="SMART" id="SM00448">
    <property type="entry name" value="REC"/>
    <property type="match status" value="1"/>
</dbReference>
<accession>A0ABV9FG56</accession>